<dbReference type="EMBL" id="JANUCP010000002">
    <property type="protein sequence ID" value="MCS3918713.1"/>
    <property type="molecule type" value="Genomic_DNA"/>
</dbReference>
<evidence type="ECO:0000313" key="1">
    <source>
        <dbReference type="EMBL" id="MCS3918713.1"/>
    </source>
</evidence>
<evidence type="ECO:0000313" key="2">
    <source>
        <dbReference type="Proteomes" id="UP001204798"/>
    </source>
</evidence>
<sequence>MIVLDENIARQSVLAGLHWYEGKVVSVKTLRPNTVIKDEAIPFLLSKQKHPTFVTTDVDGFWRKVKPHPRFCIVCLPLPDYRLHELPSLLRRLFRTEGFRTKRERMGKVVLVTETTVKFYAVGQPSITEIPLAK</sequence>
<reference evidence="1 2" key="1">
    <citation type="submission" date="2022-08" db="EMBL/GenBank/DDBJ databases">
        <title>Bacterial and archaeal communities from various locations to study Microbial Dark Matter (Phase II).</title>
        <authorList>
            <person name="Stepanauskas R."/>
        </authorList>
    </citation>
    <scope>NUCLEOTIDE SEQUENCE [LARGE SCALE GENOMIC DNA]</scope>
    <source>
        <strain evidence="1 2">PD1</strain>
    </source>
</reference>
<keyword evidence="2" id="KW-1185">Reference proteome</keyword>
<comment type="caution">
    <text evidence="1">The sequence shown here is derived from an EMBL/GenBank/DDBJ whole genome shotgun (WGS) entry which is preliminary data.</text>
</comment>
<dbReference type="RefSeq" id="WP_259094742.1">
    <property type="nucleotide sequence ID" value="NZ_JANUCP010000002.1"/>
</dbReference>
<accession>A0ABT2EL94</accession>
<evidence type="ECO:0008006" key="3">
    <source>
        <dbReference type="Google" id="ProtNLM"/>
    </source>
</evidence>
<proteinExistence type="predicted"/>
<name>A0ABT2EL94_9BACT</name>
<dbReference type="Proteomes" id="UP001204798">
    <property type="component" value="Unassembled WGS sequence"/>
</dbReference>
<protein>
    <recommendedName>
        <fullName evidence="3">DUF5615 domain-containing protein</fullName>
    </recommendedName>
</protein>
<gene>
    <name evidence="1" type="ORF">M2350_001113</name>
</gene>
<organism evidence="1 2">
    <name type="scientific">Candidatus Fervidibacter sacchari</name>
    <dbReference type="NCBI Taxonomy" id="1448929"/>
    <lineage>
        <taxon>Bacteria</taxon>
        <taxon>Candidatus Fervidibacterota</taxon>
        <taxon>Candidatus Fervidibacter</taxon>
    </lineage>
</organism>